<name>A0AC60PA74_IXOPE</name>
<dbReference type="Proteomes" id="UP000805193">
    <property type="component" value="Unassembled WGS sequence"/>
</dbReference>
<protein>
    <submittedName>
        <fullName evidence="1">Uncharacterized protein</fullName>
    </submittedName>
</protein>
<comment type="caution">
    <text evidence="1">The sequence shown here is derived from an EMBL/GenBank/DDBJ whole genome shotgun (WGS) entry which is preliminary data.</text>
</comment>
<reference evidence="1 2" key="1">
    <citation type="journal article" date="2020" name="Cell">
        <title>Large-Scale Comparative Analyses of Tick Genomes Elucidate Their Genetic Diversity and Vector Capacities.</title>
        <authorList>
            <consortium name="Tick Genome and Microbiome Consortium (TIGMIC)"/>
            <person name="Jia N."/>
            <person name="Wang J."/>
            <person name="Shi W."/>
            <person name="Du L."/>
            <person name="Sun Y."/>
            <person name="Zhan W."/>
            <person name="Jiang J.F."/>
            <person name="Wang Q."/>
            <person name="Zhang B."/>
            <person name="Ji P."/>
            <person name="Bell-Sakyi L."/>
            <person name="Cui X.M."/>
            <person name="Yuan T.T."/>
            <person name="Jiang B.G."/>
            <person name="Yang W.F."/>
            <person name="Lam T.T."/>
            <person name="Chang Q.C."/>
            <person name="Ding S.J."/>
            <person name="Wang X.J."/>
            <person name="Zhu J.G."/>
            <person name="Ruan X.D."/>
            <person name="Zhao L."/>
            <person name="Wei J.T."/>
            <person name="Ye R.Z."/>
            <person name="Que T.C."/>
            <person name="Du C.H."/>
            <person name="Zhou Y.H."/>
            <person name="Cheng J.X."/>
            <person name="Dai P.F."/>
            <person name="Guo W.B."/>
            <person name="Han X.H."/>
            <person name="Huang E.J."/>
            <person name="Li L.F."/>
            <person name="Wei W."/>
            <person name="Gao Y.C."/>
            <person name="Liu J.Z."/>
            <person name="Shao H.Z."/>
            <person name="Wang X."/>
            <person name="Wang C.C."/>
            <person name="Yang T.C."/>
            <person name="Huo Q.B."/>
            <person name="Li W."/>
            <person name="Chen H.Y."/>
            <person name="Chen S.E."/>
            <person name="Zhou L.G."/>
            <person name="Ni X.B."/>
            <person name="Tian J.H."/>
            <person name="Sheng Y."/>
            <person name="Liu T."/>
            <person name="Pan Y.S."/>
            <person name="Xia L.Y."/>
            <person name="Li J."/>
            <person name="Zhao F."/>
            <person name="Cao W.C."/>
        </authorList>
    </citation>
    <scope>NUCLEOTIDE SEQUENCE [LARGE SCALE GENOMIC DNA]</scope>
    <source>
        <strain evidence="1">Iper-2018</strain>
    </source>
</reference>
<gene>
    <name evidence="1" type="ORF">HPB47_006797</name>
</gene>
<organism evidence="1 2">
    <name type="scientific">Ixodes persulcatus</name>
    <name type="common">Taiga tick</name>
    <dbReference type="NCBI Taxonomy" id="34615"/>
    <lineage>
        <taxon>Eukaryota</taxon>
        <taxon>Metazoa</taxon>
        <taxon>Ecdysozoa</taxon>
        <taxon>Arthropoda</taxon>
        <taxon>Chelicerata</taxon>
        <taxon>Arachnida</taxon>
        <taxon>Acari</taxon>
        <taxon>Parasitiformes</taxon>
        <taxon>Ixodida</taxon>
        <taxon>Ixodoidea</taxon>
        <taxon>Ixodidae</taxon>
        <taxon>Ixodinae</taxon>
        <taxon>Ixodes</taxon>
    </lineage>
</organism>
<evidence type="ECO:0000313" key="1">
    <source>
        <dbReference type="EMBL" id="KAG0416018.1"/>
    </source>
</evidence>
<evidence type="ECO:0000313" key="2">
    <source>
        <dbReference type="Proteomes" id="UP000805193"/>
    </source>
</evidence>
<accession>A0AC60PA74</accession>
<dbReference type="EMBL" id="JABSTQ010010995">
    <property type="protein sequence ID" value="KAG0416018.1"/>
    <property type="molecule type" value="Genomic_DNA"/>
</dbReference>
<proteinExistence type="predicted"/>
<sequence length="362" mass="39969">MPPTCVPLSTEFIPGLDWRPLCFEHPLPLDKVCQVCAVLCKETVVLPCFHTLCNVCFEGSVNLGCVCPLDRATFDKDEVDKLRLRPGQLLKLSVSCWNAPHGCNFIGPVSELLDHFEKECIHHRASCPKCYQDVPRMGLVQHCVRDCDPTQGVEAPQPRVTLQGVQLRESFEKASAEIKQSITELKDSYYGLQASVNSIADDVKLGHSLSNRAVTEVLSGVMQQLETTQPDLTKLGKQLIENFENAKADIKQFIAELKDGYSGLQASADAVTDDLPYGHSAGNQASIETVSSSLAQLQRMQSDAIHREGELLEDLRRYCADIKQSIADLKNDFCSPQTSSSALKDDVNPGHSEKRQVLAEQD</sequence>
<keyword evidence="2" id="KW-1185">Reference proteome</keyword>